<sequence>MARAAAKKVKPRKRLTGDERRESILEAALGCFLEKGYIATTINDIREASGATTGSIYHFFDGKGALAMALLEDAVAGWSGESTATSETPEAVIKASAGGLVSWGLKNPELFRFTDEIRTLAVTAPEFAGIADTLAEGQGSASASYSKFLKAKKVKDLPWPVAHSMMLGPAYNFLRLATTGRARVAAKRAVEIFADAAWAAVKA</sequence>
<accession>A0A933KZI1</accession>
<evidence type="ECO:0000259" key="3">
    <source>
        <dbReference type="PROSITE" id="PS50977"/>
    </source>
</evidence>
<dbReference type="EMBL" id="JACRAF010000004">
    <property type="protein sequence ID" value="MBI4920367.1"/>
    <property type="molecule type" value="Genomic_DNA"/>
</dbReference>
<dbReference type="Pfam" id="PF00440">
    <property type="entry name" value="TetR_N"/>
    <property type="match status" value="1"/>
</dbReference>
<dbReference type="PROSITE" id="PS50977">
    <property type="entry name" value="HTH_TETR_2"/>
    <property type="match status" value="1"/>
</dbReference>
<dbReference type="InterPro" id="IPR001647">
    <property type="entry name" value="HTH_TetR"/>
</dbReference>
<comment type="caution">
    <text evidence="4">The sequence shown here is derived from an EMBL/GenBank/DDBJ whole genome shotgun (WGS) entry which is preliminary data.</text>
</comment>
<keyword evidence="1 2" id="KW-0238">DNA-binding</keyword>
<dbReference type="InterPro" id="IPR036271">
    <property type="entry name" value="Tet_transcr_reg_TetR-rel_C_sf"/>
</dbReference>
<evidence type="ECO:0000256" key="2">
    <source>
        <dbReference type="PROSITE-ProRule" id="PRU00335"/>
    </source>
</evidence>
<evidence type="ECO:0000256" key="1">
    <source>
        <dbReference type="ARBA" id="ARBA00023125"/>
    </source>
</evidence>
<name>A0A933KZI1_9HYPH</name>
<dbReference type="InterPro" id="IPR050109">
    <property type="entry name" value="HTH-type_TetR-like_transc_reg"/>
</dbReference>
<dbReference type="PANTHER" id="PTHR30055">
    <property type="entry name" value="HTH-TYPE TRANSCRIPTIONAL REGULATOR RUTR"/>
    <property type="match status" value="1"/>
</dbReference>
<feature type="domain" description="HTH tetR-type" evidence="3">
    <location>
        <begin position="18"/>
        <end position="78"/>
    </location>
</feature>
<evidence type="ECO:0000313" key="5">
    <source>
        <dbReference type="Proteomes" id="UP000782610"/>
    </source>
</evidence>
<dbReference type="SUPFAM" id="SSF46689">
    <property type="entry name" value="Homeodomain-like"/>
    <property type="match status" value="1"/>
</dbReference>
<dbReference type="PROSITE" id="PS01081">
    <property type="entry name" value="HTH_TETR_1"/>
    <property type="match status" value="1"/>
</dbReference>
<dbReference type="Proteomes" id="UP000782610">
    <property type="component" value="Unassembled WGS sequence"/>
</dbReference>
<dbReference type="AlphaFoldDB" id="A0A933KZI1"/>
<dbReference type="SUPFAM" id="SSF48498">
    <property type="entry name" value="Tetracyclin repressor-like, C-terminal domain"/>
    <property type="match status" value="1"/>
</dbReference>
<organism evidence="4 5">
    <name type="scientific">Devosia nanyangense</name>
    <dbReference type="NCBI Taxonomy" id="1228055"/>
    <lineage>
        <taxon>Bacteria</taxon>
        <taxon>Pseudomonadati</taxon>
        <taxon>Pseudomonadota</taxon>
        <taxon>Alphaproteobacteria</taxon>
        <taxon>Hyphomicrobiales</taxon>
        <taxon>Devosiaceae</taxon>
        <taxon>Devosia</taxon>
    </lineage>
</organism>
<proteinExistence type="predicted"/>
<reference evidence="4" key="1">
    <citation type="submission" date="2020-07" db="EMBL/GenBank/DDBJ databases">
        <title>Huge and variable diversity of episymbiotic CPR bacteria and DPANN archaea in groundwater ecosystems.</title>
        <authorList>
            <person name="He C.Y."/>
            <person name="Keren R."/>
            <person name="Whittaker M."/>
            <person name="Farag I.F."/>
            <person name="Doudna J."/>
            <person name="Cate J.H.D."/>
            <person name="Banfield J.F."/>
        </authorList>
    </citation>
    <scope>NUCLEOTIDE SEQUENCE</scope>
    <source>
        <strain evidence="4">NC_groundwater_1586_Pr3_B-0.1um_66_15</strain>
    </source>
</reference>
<dbReference type="InterPro" id="IPR023772">
    <property type="entry name" value="DNA-bd_HTH_TetR-type_CS"/>
</dbReference>
<evidence type="ECO:0000313" key="4">
    <source>
        <dbReference type="EMBL" id="MBI4920367.1"/>
    </source>
</evidence>
<dbReference type="Gene3D" id="1.10.357.10">
    <property type="entry name" value="Tetracycline Repressor, domain 2"/>
    <property type="match status" value="1"/>
</dbReference>
<dbReference type="PRINTS" id="PR00455">
    <property type="entry name" value="HTHTETR"/>
</dbReference>
<dbReference type="PANTHER" id="PTHR30055:SF187">
    <property type="entry name" value="TRANSCRIPTIONAL REGULATORY PROTEIN"/>
    <property type="match status" value="1"/>
</dbReference>
<dbReference type="GO" id="GO:0003700">
    <property type="term" value="F:DNA-binding transcription factor activity"/>
    <property type="evidence" value="ECO:0007669"/>
    <property type="project" value="TreeGrafter"/>
</dbReference>
<feature type="DNA-binding region" description="H-T-H motif" evidence="2">
    <location>
        <begin position="41"/>
        <end position="60"/>
    </location>
</feature>
<dbReference type="GO" id="GO:0000976">
    <property type="term" value="F:transcription cis-regulatory region binding"/>
    <property type="evidence" value="ECO:0007669"/>
    <property type="project" value="TreeGrafter"/>
</dbReference>
<dbReference type="InterPro" id="IPR009057">
    <property type="entry name" value="Homeodomain-like_sf"/>
</dbReference>
<gene>
    <name evidence="4" type="ORF">HY834_01340</name>
</gene>
<protein>
    <submittedName>
        <fullName evidence="4">TetR/AcrR family transcriptional regulator</fullName>
    </submittedName>
</protein>